<dbReference type="Gene3D" id="3.90.850.10">
    <property type="entry name" value="Fumarylacetoacetase-like, C-terminal domain"/>
    <property type="match status" value="1"/>
</dbReference>
<organism evidence="4 5">
    <name type="scientific">Streptosporangium longisporum</name>
    <dbReference type="NCBI Taxonomy" id="46187"/>
    <lineage>
        <taxon>Bacteria</taxon>
        <taxon>Bacillati</taxon>
        <taxon>Actinomycetota</taxon>
        <taxon>Actinomycetes</taxon>
        <taxon>Streptosporangiales</taxon>
        <taxon>Streptosporangiaceae</taxon>
        <taxon>Streptosporangium</taxon>
    </lineage>
</organism>
<dbReference type="GO" id="GO:0016787">
    <property type="term" value="F:hydrolase activity"/>
    <property type="evidence" value="ECO:0007669"/>
    <property type="project" value="UniProtKB-KW"/>
</dbReference>
<dbReference type="RefSeq" id="WP_344899271.1">
    <property type="nucleotide sequence ID" value="NZ_BAAAWD010000014.1"/>
</dbReference>
<sequence length="334" mass="36154">METHPSLAGPFAVGTFSTGNGPPFPGLIAGDRVLDLRTVPGLHAPGDGEPTTRTLLERWDAVLPLLHTAAASAREEWLPLADLRVHAPVEPRQILQSGANYRTHVIDLAVAHEPAGGRPAEQVRAEVAAMMDRRAAEDEPYVFIGLPSSVTGPYDDVVIPAWCAKADWELELAAVIGRPAFRVPVERAGEHVAAYTVANDLTARELVFRRDMPEIGTDWLRAKNAPTFTPLGPYLVPSAFVADPGDLRITLRLNGEVMQDESTKDMIFDVARLVSYVSRTVKLLPGDLVLTGSPAGNGMHRGRLLRPGDVMEGTITGLGVQRNRCVADPHRREG</sequence>
<comment type="caution">
    <text evidence="4">The sequence shown here is derived from an EMBL/GenBank/DDBJ whole genome shotgun (WGS) entry which is preliminary data.</text>
</comment>
<protein>
    <submittedName>
        <fullName evidence="4">Fumarylacetoacetate hydrolase family protein</fullName>
    </submittedName>
</protein>
<feature type="domain" description="Fumarylacetoacetase-like C-terminal" evidence="3">
    <location>
        <begin position="94"/>
        <end position="324"/>
    </location>
</feature>
<evidence type="ECO:0000313" key="5">
    <source>
        <dbReference type="Proteomes" id="UP001499930"/>
    </source>
</evidence>
<comment type="similarity">
    <text evidence="1">Belongs to the FAH family.</text>
</comment>
<keyword evidence="4" id="KW-0378">Hydrolase</keyword>
<dbReference type="EMBL" id="BAAAWD010000014">
    <property type="protein sequence ID" value="GAA3019172.1"/>
    <property type="molecule type" value="Genomic_DNA"/>
</dbReference>
<dbReference type="Pfam" id="PF01557">
    <property type="entry name" value="FAA_hydrolase"/>
    <property type="match status" value="1"/>
</dbReference>
<evidence type="ECO:0000256" key="1">
    <source>
        <dbReference type="ARBA" id="ARBA00010211"/>
    </source>
</evidence>
<dbReference type="PANTHER" id="PTHR42796">
    <property type="entry name" value="FUMARYLACETOACETATE HYDROLASE DOMAIN-CONTAINING PROTEIN 2A-RELATED"/>
    <property type="match status" value="1"/>
</dbReference>
<proteinExistence type="inferred from homology"/>
<dbReference type="InterPro" id="IPR011234">
    <property type="entry name" value="Fumarylacetoacetase-like_C"/>
</dbReference>
<dbReference type="InterPro" id="IPR036663">
    <property type="entry name" value="Fumarylacetoacetase_C_sf"/>
</dbReference>
<keyword evidence="2" id="KW-0479">Metal-binding</keyword>
<dbReference type="PANTHER" id="PTHR42796:SF4">
    <property type="entry name" value="FUMARYLACETOACETATE HYDROLASE DOMAIN-CONTAINING PROTEIN 2A"/>
    <property type="match status" value="1"/>
</dbReference>
<evidence type="ECO:0000313" key="4">
    <source>
        <dbReference type="EMBL" id="GAA3019172.1"/>
    </source>
</evidence>
<dbReference type="InterPro" id="IPR051121">
    <property type="entry name" value="FAH"/>
</dbReference>
<reference evidence="4 5" key="1">
    <citation type="journal article" date="2019" name="Int. J. Syst. Evol. Microbiol.">
        <title>The Global Catalogue of Microorganisms (GCM) 10K type strain sequencing project: providing services to taxonomists for standard genome sequencing and annotation.</title>
        <authorList>
            <consortium name="The Broad Institute Genomics Platform"/>
            <consortium name="The Broad Institute Genome Sequencing Center for Infectious Disease"/>
            <person name="Wu L."/>
            <person name="Ma J."/>
        </authorList>
    </citation>
    <scope>NUCLEOTIDE SEQUENCE [LARGE SCALE GENOMIC DNA]</scope>
    <source>
        <strain evidence="4 5">JCM 3106</strain>
    </source>
</reference>
<accession>A0ABN3Y6B2</accession>
<evidence type="ECO:0000259" key="3">
    <source>
        <dbReference type="Pfam" id="PF01557"/>
    </source>
</evidence>
<keyword evidence="5" id="KW-1185">Reference proteome</keyword>
<dbReference type="SUPFAM" id="SSF56529">
    <property type="entry name" value="FAH"/>
    <property type="match status" value="1"/>
</dbReference>
<dbReference type="Proteomes" id="UP001499930">
    <property type="component" value="Unassembled WGS sequence"/>
</dbReference>
<name>A0ABN3Y6B2_9ACTN</name>
<gene>
    <name evidence="4" type="ORF">GCM10017559_49140</name>
</gene>
<evidence type="ECO:0000256" key="2">
    <source>
        <dbReference type="ARBA" id="ARBA00022723"/>
    </source>
</evidence>